<dbReference type="EMBL" id="NBNE01000833">
    <property type="protein sequence ID" value="OWZ16985.1"/>
    <property type="molecule type" value="Genomic_DNA"/>
</dbReference>
<accession>A0A225WH99</accession>
<keyword evidence="2" id="KW-1185">Reference proteome</keyword>
<sequence>MNPQSLQLQISLLDESLTIHGQYIFDAFANPVISTDDSSGRYDAFTTFIEGEDKYTYLLVDEVGYVVHSTGNTTTSVATQDVSCLSSVESLSSIVSSLNSAIVGLTSSSSYELLDCNDEAMIEDSLERVDFQICASGVSGFVVFGGSMLVRVEYLESPFAKISVPTLTSGEDVCKGIS</sequence>
<gene>
    <name evidence="1" type="ORF">PHMEG_0009142</name>
</gene>
<proteinExistence type="predicted"/>
<comment type="caution">
    <text evidence="1">The sequence shown here is derived from an EMBL/GenBank/DDBJ whole genome shotgun (WGS) entry which is preliminary data.</text>
</comment>
<dbReference type="OrthoDB" id="128554at2759"/>
<protein>
    <submittedName>
        <fullName evidence="1">Putative membrane protein</fullName>
    </submittedName>
</protein>
<reference evidence="2" key="1">
    <citation type="submission" date="2017-03" db="EMBL/GenBank/DDBJ databases">
        <title>Phytopthora megakarya and P. palmivora, two closely related causual agents of cacao black pod achieved similar genome size and gene model numbers by different mechanisms.</title>
        <authorList>
            <person name="Ali S."/>
            <person name="Shao J."/>
            <person name="Larry D.J."/>
            <person name="Kronmiller B."/>
            <person name="Shen D."/>
            <person name="Strem M.D."/>
            <person name="Melnick R.L."/>
            <person name="Guiltinan M.J."/>
            <person name="Tyler B.M."/>
            <person name="Meinhardt L.W."/>
            <person name="Bailey B.A."/>
        </authorList>
    </citation>
    <scope>NUCLEOTIDE SEQUENCE [LARGE SCALE GENOMIC DNA]</scope>
    <source>
        <strain evidence="2">zdho120</strain>
    </source>
</reference>
<dbReference type="Proteomes" id="UP000198211">
    <property type="component" value="Unassembled WGS sequence"/>
</dbReference>
<organism evidence="1 2">
    <name type="scientific">Phytophthora megakarya</name>
    <dbReference type="NCBI Taxonomy" id="4795"/>
    <lineage>
        <taxon>Eukaryota</taxon>
        <taxon>Sar</taxon>
        <taxon>Stramenopiles</taxon>
        <taxon>Oomycota</taxon>
        <taxon>Peronosporomycetes</taxon>
        <taxon>Peronosporales</taxon>
        <taxon>Peronosporaceae</taxon>
        <taxon>Phytophthora</taxon>
    </lineage>
</organism>
<dbReference type="AlphaFoldDB" id="A0A225WH99"/>
<name>A0A225WH99_9STRA</name>
<evidence type="ECO:0000313" key="1">
    <source>
        <dbReference type="EMBL" id="OWZ16985.1"/>
    </source>
</evidence>
<evidence type="ECO:0000313" key="2">
    <source>
        <dbReference type="Proteomes" id="UP000198211"/>
    </source>
</evidence>